<proteinExistence type="predicted"/>
<dbReference type="GO" id="GO:0006310">
    <property type="term" value="P:DNA recombination"/>
    <property type="evidence" value="ECO:0007669"/>
    <property type="project" value="UniProtKB-KW"/>
</dbReference>
<evidence type="ECO:0000313" key="4">
    <source>
        <dbReference type="Proteomes" id="UP000439780"/>
    </source>
</evidence>
<evidence type="ECO:0000259" key="2">
    <source>
        <dbReference type="PROSITE" id="PS51898"/>
    </source>
</evidence>
<dbReference type="Pfam" id="PF00589">
    <property type="entry name" value="Phage_integrase"/>
    <property type="match status" value="1"/>
</dbReference>
<sequence>MDLATAITRANVLNEALDGWRVNQLRPDRFLPGTVSWLFDWYCHEEVFTKNTPKTQSDYRKLMNAVCAIEMQNGTFGQRRASAVTATVTEQLFKIFEPRGRRQAVYMVQVCRAVWNWANRFPEKTGIPAQQNPFAGMRKTYTSAGTRPTSRAELMLYCDKARELGFESMATAAMLAFELVQRVWDVFAIPNPRQDPSKAKVKETDIGLRWEHYTPGEKIKVRQSKTDNQITIPLSEKSENGESLDFYPELEAQLARVRPAALSGVIVIEERTGTPYTHRRVSTVHRKICEAAGLPKKMTFTGFRHGGATEIGDAGEADIRSISGHKQLNTAAIYNKASEEKARQIAIRRRAHIDQIVGSERDLSE</sequence>
<name>A0A845AL35_9SPHN</name>
<gene>
    <name evidence="3" type="ORF">GRI58_15370</name>
</gene>
<dbReference type="InterPro" id="IPR013762">
    <property type="entry name" value="Integrase-like_cat_sf"/>
</dbReference>
<dbReference type="GO" id="GO:0015074">
    <property type="term" value="P:DNA integration"/>
    <property type="evidence" value="ECO:0007669"/>
    <property type="project" value="InterPro"/>
</dbReference>
<dbReference type="Proteomes" id="UP000439780">
    <property type="component" value="Unassembled WGS sequence"/>
</dbReference>
<dbReference type="RefSeq" id="WP_160754491.1">
    <property type="nucleotide sequence ID" value="NZ_WTYA01000020.1"/>
</dbReference>
<dbReference type="InterPro" id="IPR002104">
    <property type="entry name" value="Integrase_catalytic"/>
</dbReference>
<evidence type="ECO:0000256" key="1">
    <source>
        <dbReference type="ARBA" id="ARBA00023172"/>
    </source>
</evidence>
<dbReference type="OrthoDB" id="8255089at2"/>
<dbReference type="InterPro" id="IPR011010">
    <property type="entry name" value="DNA_brk_join_enz"/>
</dbReference>
<evidence type="ECO:0000313" key="3">
    <source>
        <dbReference type="EMBL" id="MXP30189.1"/>
    </source>
</evidence>
<feature type="domain" description="Tyr recombinase" evidence="2">
    <location>
        <begin position="144"/>
        <end position="347"/>
    </location>
</feature>
<protein>
    <submittedName>
        <fullName evidence="3">Tyrosine-type recombinase/integrase</fullName>
    </submittedName>
</protein>
<dbReference type="EMBL" id="WTYA01000020">
    <property type="protein sequence ID" value="MXP30189.1"/>
    <property type="molecule type" value="Genomic_DNA"/>
</dbReference>
<dbReference type="AlphaFoldDB" id="A0A845AL35"/>
<dbReference type="SUPFAM" id="SSF56349">
    <property type="entry name" value="DNA breaking-rejoining enzymes"/>
    <property type="match status" value="1"/>
</dbReference>
<comment type="caution">
    <text evidence="3">The sequence shown here is derived from an EMBL/GenBank/DDBJ whole genome shotgun (WGS) entry which is preliminary data.</text>
</comment>
<keyword evidence="1" id="KW-0233">DNA recombination</keyword>
<accession>A0A845AL35</accession>
<dbReference type="GO" id="GO:0003677">
    <property type="term" value="F:DNA binding"/>
    <property type="evidence" value="ECO:0007669"/>
    <property type="project" value="InterPro"/>
</dbReference>
<organism evidence="3 4">
    <name type="scientific">Qipengyuania algicida</name>
    <dbReference type="NCBI Taxonomy" id="1836209"/>
    <lineage>
        <taxon>Bacteria</taxon>
        <taxon>Pseudomonadati</taxon>
        <taxon>Pseudomonadota</taxon>
        <taxon>Alphaproteobacteria</taxon>
        <taxon>Sphingomonadales</taxon>
        <taxon>Erythrobacteraceae</taxon>
        <taxon>Qipengyuania</taxon>
    </lineage>
</organism>
<dbReference type="Gene3D" id="1.10.443.10">
    <property type="entry name" value="Intergrase catalytic core"/>
    <property type="match status" value="1"/>
</dbReference>
<keyword evidence="4" id="KW-1185">Reference proteome</keyword>
<reference evidence="3 4" key="1">
    <citation type="submission" date="2019-12" db="EMBL/GenBank/DDBJ databases">
        <title>Genomic-based taxomic classification of the family Erythrobacteraceae.</title>
        <authorList>
            <person name="Xu L."/>
        </authorList>
    </citation>
    <scope>NUCLEOTIDE SEQUENCE [LARGE SCALE GENOMIC DNA]</scope>
    <source>
        <strain evidence="3 4">KEMB 9005-328</strain>
    </source>
</reference>
<dbReference type="PROSITE" id="PS51898">
    <property type="entry name" value="TYR_RECOMBINASE"/>
    <property type="match status" value="1"/>
</dbReference>